<protein>
    <recommendedName>
        <fullName evidence="4">NADH dehydrogenase [ubiquinone] 1 beta subcomplex subunit 6</fullName>
    </recommendedName>
</protein>
<dbReference type="Pfam" id="PF09782">
    <property type="entry name" value="NDUF_B6"/>
    <property type="match status" value="1"/>
</dbReference>
<accession>A0AAV6V5S1</accession>
<reference evidence="2 3" key="1">
    <citation type="journal article" date="2022" name="Nat. Ecol. Evol.">
        <title>A masculinizing supergene underlies an exaggerated male reproductive morph in a spider.</title>
        <authorList>
            <person name="Hendrickx F."/>
            <person name="De Corte Z."/>
            <person name="Sonet G."/>
            <person name="Van Belleghem S.M."/>
            <person name="Kostlbacher S."/>
            <person name="Vangestel C."/>
        </authorList>
    </citation>
    <scope>NUCLEOTIDE SEQUENCE [LARGE SCALE GENOMIC DNA]</scope>
    <source>
        <strain evidence="2">W744_W776</strain>
    </source>
</reference>
<dbReference type="InterPro" id="IPR019174">
    <property type="entry name" value="NADH_DH_b-subcmplx_su6"/>
</dbReference>
<evidence type="ECO:0000313" key="2">
    <source>
        <dbReference type="EMBL" id="KAG8191462.1"/>
    </source>
</evidence>
<feature type="transmembrane region" description="Helical" evidence="1">
    <location>
        <begin position="104"/>
        <end position="123"/>
    </location>
</feature>
<evidence type="ECO:0000313" key="3">
    <source>
        <dbReference type="Proteomes" id="UP000827092"/>
    </source>
</evidence>
<keyword evidence="3" id="KW-1185">Reference proteome</keyword>
<dbReference type="GO" id="GO:0005739">
    <property type="term" value="C:mitochondrion"/>
    <property type="evidence" value="ECO:0007669"/>
    <property type="project" value="GOC"/>
</dbReference>
<comment type="caution">
    <text evidence="2">The sequence shown here is derived from an EMBL/GenBank/DDBJ whole genome shotgun (WGS) entry which is preliminary data.</text>
</comment>
<evidence type="ECO:0008006" key="4">
    <source>
        <dbReference type="Google" id="ProtNLM"/>
    </source>
</evidence>
<organism evidence="2 3">
    <name type="scientific">Oedothorax gibbosus</name>
    <dbReference type="NCBI Taxonomy" id="931172"/>
    <lineage>
        <taxon>Eukaryota</taxon>
        <taxon>Metazoa</taxon>
        <taxon>Ecdysozoa</taxon>
        <taxon>Arthropoda</taxon>
        <taxon>Chelicerata</taxon>
        <taxon>Arachnida</taxon>
        <taxon>Araneae</taxon>
        <taxon>Araneomorphae</taxon>
        <taxon>Entelegynae</taxon>
        <taxon>Araneoidea</taxon>
        <taxon>Linyphiidae</taxon>
        <taxon>Erigoninae</taxon>
        <taxon>Oedothorax</taxon>
    </lineage>
</organism>
<dbReference type="GO" id="GO:0006120">
    <property type="term" value="P:mitochondrial electron transport, NADH to ubiquinone"/>
    <property type="evidence" value="ECO:0007669"/>
    <property type="project" value="InterPro"/>
</dbReference>
<dbReference type="PANTHER" id="PTHR21106">
    <property type="entry name" value="NADH DEHYDROGENASE [UBIQUINONE] 1 BETA SUBCOMPLEX SUBUNIT 6"/>
    <property type="match status" value="1"/>
</dbReference>
<name>A0AAV6V5S1_9ARAC</name>
<dbReference type="AlphaFoldDB" id="A0AAV6V5S1"/>
<dbReference type="Proteomes" id="UP000827092">
    <property type="component" value="Unassembled WGS sequence"/>
</dbReference>
<keyword evidence="1" id="KW-0812">Transmembrane</keyword>
<evidence type="ECO:0000256" key="1">
    <source>
        <dbReference type="SAM" id="Phobius"/>
    </source>
</evidence>
<keyword evidence="1" id="KW-0472">Membrane</keyword>
<keyword evidence="1" id="KW-1133">Transmembrane helix</keyword>
<proteinExistence type="predicted"/>
<sequence length="183" mass="21957">MSDNANKYNFPSSETGGVKPMSIRGIFEREHRRLSDDFNDEERLWRKQWIKDQKLSPNEPRPVSQEWIRETRNPIRRFLSKPWELLEAKMTPVTGVNVAGTFRYLVPKLMVVTAFVYVAWYHLKYNQNNWQRGYGWKVVTNKPTVFPGDDNFPAKRERFQPNDYYESGFKSRKVFLDLEKKEW</sequence>
<gene>
    <name evidence="2" type="ORF">JTE90_020711</name>
</gene>
<dbReference type="PANTHER" id="PTHR21106:SF2">
    <property type="entry name" value="NADH DEHYDROGENASE [UBIQUINONE] 1 BETA SUBCOMPLEX SUBUNIT 6"/>
    <property type="match status" value="1"/>
</dbReference>
<dbReference type="EMBL" id="JAFNEN010000159">
    <property type="protein sequence ID" value="KAG8191462.1"/>
    <property type="molecule type" value="Genomic_DNA"/>
</dbReference>